<accession>A0A914BWV1</accession>
<evidence type="ECO:0000256" key="1">
    <source>
        <dbReference type="ARBA" id="ARBA00004448"/>
    </source>
</evidence>
<evidence type="ECO:0000256" key="9">
    <source>
        <dbReference type="ARBA" id="ARBA00022989"/>
    </source>
</evidence>
<dbReference type="Pfam" id="PF13499">
    <property type="entry name" value="EF-hand_7"/>
    <property type="match status" value="1"/>
</dbReference>
<evidence type="ECO:0000313" key="16">
    <source>
        <dbReference type="Proteomes" id="UP000887540"/>
    </source>
</evidence>
<comment type="subcellular location">
    <subcellularLocation>
        <location evidence="1">Mitochondrion inner membrane</location>
        <topology evidence="1">Multi-pass membrane protein</topology>
    </subcellularLocation>
</comment>
<dbReference type="PANTHER" id="PTHR24089">
    <property type="entry name" value="SOLUTE CARRIER FAMILY 25"/>
    <property type="match status" value="1"/>
</dbReference>
<dbReference type="PROSITE" id="PS50222">
    <property type="entry name" value="EF_HAND_2"/>
    <property type="match status" value="3"/>
</dbReference>
<dbReference type="InterPro" id="IPR002167">
    <property type="entry name" value="GDC-like"/>
</dbReference>
<sequence length="535" mass="60411">MEPSLSDEARKSGEVHSNPLRDIFVSPSTSETHEATLNGVRLPIDRIQVLKQPNRPMTSLVQGAIKKETAINTHTNLHGLSKEKEDAIRQLYDRLDMDNDGTIDIRDLTIALKHELPHIPSTLAPKIMQRISKDDSESIDFHEFVQYVIEHEKRLELIFRDLDRNKDGILDLREIKNYCDELGIPISDSKARTIVEKMDRSGSASIDLAEFKDFMLLYPSSDPKEFADFWRHNLVIDIGEDVLIPEDFSAQEIKSGVWWRHLVSGGIAGCMSRTFTAPLDRLKVFLQVHSNKEKRYNLFSAITYLHREGGVLSFWRGNGINVLKIAPESACKFMAYEQMKRVIQKVKGNQELTVYDRFLAGSSAGAISQTIIYPLEVLKTRLALRRTGELQNGVINFAAKIYQAEGFGCFYKGYLPNLIGIIPYAGIDLAIYETLKKYYVKSHPEKKDPGVLAILAIGTTSSTIGQLSSYPLALVRTRLQARTISNDPNQPDSMRGQFQYILKNEGPTGLYRGILPNFLKVIPAVSISYVVYETV</sequence>
<dbReference type="Pfam" id="PF00153">
    <property type="entry name" value="Mito_carr"/>
    <property type="match status" value="3"/>
</dbReference>
<dbReference type="WBParaSite" id="ACRNAN_Path_1181.g4575.t1">
    <property type="protein sequence ID" value="ACRNAN_Path_1181.g4575.t1"/>
    <property type="gene ID" value="ACRNAN_Path_1181.g4575"/>
</dbReference>
<reference evidence="17" key="1">
    <citation type="submission" date="2022-11" db="UniProtKB">
        <authorList>
            <consortium name="WormBaseParasite"/>
        </authorList>
    </citation>
    <scope>IDENTIFICATION</scope>
</reference>
<evidence type="ECO:0000313" key="17">
    <source>
        <dbReference type="WBParaSite" id="ACRNAN_Path_1181.g4575.t1"/>
    </source>
</evidence>
<dbReference type="PROSITE" id="PS00018">
    <property type="entry name" value="EF_HAND_1"/>
    <property type="match status" value="2"/>
</dbReference>
<feature type="repeat" description="Solcar" evidence="12">
    <location>
        <begin position="352"/>
        <end position="438"/>
    </location>
</feature>
<keyword evidence="9" id="KW-1133">Transmembrane helix</keyword>
<evidence type="ECO:0000256" key="7">
    <source>
        <dbReference type="ARBA" id="ARBA00022792"/>
    </source>
</evidence>
<dbReference type="PROSITE" id="PS50920">
    <property type="entry name" value="SOLCAR"/>
    <property type="match status" value="3"/>
</dbReference>
<dbReference type="SUPFAM" id="SSF103506">
    <property type="entry name" value="Mitochondrial carrier"/>
    <property type="match status" value="1"/>
</dbReference>
<feature type="domain" description="EF-hand" evidence="15">
    <location>
        <begin position="186"/>
        <end position="221"/>
    </location>
</feature>
<evidence type="ECO:0000256" key="10">
    <source>
        <dbReference type="ARBA" id="ARBA00023128"/>
    </source>
</evidence>
<feature type="domain" description="EF-hand" evidence="15">
    <location>
        <begin position="83"/>
        <end position="118"/>
    </location>
</feature>
<proteinExistence type="inferred from homology"/>
<feature type="domain" description="EF-hand" evidence="15">
    <location>
        <begin position="150"/>
        <end position="185"/>
    </location>
</feature>
<dbReference type="InterPro" id="IPR002048">
    <property type="entry name" value="EF_hand_dom"/>
</dbReference>
<evidence type="ECO:0000256" key="6">
    <source>
        <dbReference type="ARBA" id="ARBA00022737"/>
    </source>
</evidence>
<evidence type="ECO:0000256" key="12">
    <source>
        <dbReference type="PROSITE-ProRule" id="PRU00282"/>
    </source>
</evidence>
<evidence type="ECO:0000256" key="4">
    <source>
        <dbReference type="ARBA" id="ARBA00022692"/>
    </source>
</evidence>
<keyword evidence="11 12" id="KW-0472">Membrane</keyword>
<dbReference type="InterPro" id="IPR011992">
    <property type="entry name" value="EF-hand-dom_pair"/>
</dbReference>
<dbReference type="SUPFAM" id="SSF47473">
    <property type="entry name" value="EF-hand"/>
    <property type="match status" value="1"/>
</dbReference>
<dbReference type="CDD" id="cd00051">
    <property type="entry name" value="EFh"/>
    <property type="match status" value="1"/>
</dbReference>
<evidence type="ECO:0000259" key="15">
    <source>
        <dbReference type="PROSITE" id="PS50222"/>
    </source>
</evidence>
<keyword evidence="10" id="KW-0496">Mitochondrion</keyword>
<dbReference type="Gene3D" id="1.50.40.10">
    <property type="entry name" value="Mitochondrial carrier domain"/>
    <property type="match status" value="1"/>
</dbReference>
<keyword evidence="5" id="KW-0479">Metal-binding</keyword>
<dbReference type="InterPro" id="IPR018247">
    <property type="entry name" value="EF_Hand_1_Ca_BS"/>
</dbReference>
<evidence type="ECO:0000256" key="14">
    <source>
        <dbReference type="SAM" id="MobiDB-lite"/>
    </source>
</evidence>
<dbReference type="GO" id="GO:0055085">
    <property type="term" value="P:transmembrane transport"/>
    <property type="evidence" value="ECO:0007669"/>
    <property type="project" value="InterPro"/>
</dbReference>
<dbReference type="InterPro" id="IPR018108">
    <property type="entry name" value="MCP_transmembrane"/>
</dbReference>
<evidence type="ECO:0000256" key="3">
    <source>
        <dbReference type="ARBA" id="ARBA00022448"/>
    </source>
</evidence>
<comment type="similarity">
    <text evidence="2 13">Belongs to the mitochondrial carrier (TC 2.A.29) family.</text>
</comment>
<feature type="repeat" description="Solcar" evidence="12">
    <location>
        <begin position="449"/>
        <end position="535"/>
    </location>
</feature>
<dbReference type="FunFam" id="1.10.238.10:FF:000369">
    <property type="entry name" value="Probable calcium-binding mitochondrial carrier CBG00135"/>
    <property type="match status" value="1"/>
</dbReference>
<evidence type="ECO:0000256" key="8">
    <source>
        <dbReference type="ARBA" id="ARBA00022837"/>
    </source>
</evidence>
<name>A0A914BWV1_9BILA</name>
<dbReference type="Proteomes" id="UP000887540">
    <property type="component" value="Unplaced"/>
</dbReference>
<dbReference type="PRINTS" id="PR00926">
    <property type="entry name" value="MITOCARRIER"/>
</dbReference>
<protein>
    <submittedName>
        <fullName evidence="17">EF-hand domain-containing protein</fullName>
    </submittedName>
</protein>
<dbReference type="AlphaFoldDB" id="A0A914BWV1"/>
<feature type="region of interest" description="Disordered" evidence="14">
    <location>
        <begin position="1"/>
        <end position="30"/>
    </location>
</feature>
<dbReference type="GO" id="GO:0005509">
    <property type="term" value="F:calcium ion binding"/>
    <property type="evidence" value="ECO:0007669"/>
    <property type="project" value="InterPro"/>
</dbReference>
<keyword evidence="16" id="KW-1185">Reference proteome</keyword>
<dbReference type="SMART" id="SM00054">
    <property type="entry name" value="EFh"/>
    <property type="match status" value="4"/>
</dbReference>
<keyword evidence="4 12" id="KW-0812">Transmembrane</keyword>
<keyword evidence="6" id="KW-0677">Repeat</keyword>
<dbReference type="GO" id="GO:0005743">
    <property type="term" value="C:mitochondrial inner membrane"/>
    <property type="evidence" value="ECO:0007669"/>
    <property type="project" value="UniProtKB-SubCell"/>
</dbReference>
<organism evidence="16 17">
    <name type="scientific">Acrobeloides nanus</name>
    <dbReference type="NCBI Taxonomy" id="290746"/>
    <lineage>
        <taxon>Eukaryota</taxon>
        <taxon>Metazoa</taxon>
        <taxon>Ecdysozoa</taxon>
        <taxon>Nematoda</taxon>
        <taxon>Chromadorea</taxon>
        <taxon>Rhabditida</taxon>
        <taxon>Tylenchina</taxon>
        <taxon>Cephalobomorpha</taxon>
        <taxon>Cephaloboidea</taxon>
        <taxon>Cephalobidae</taxon>
        <taxon>Acrobeloides</taxon>
    </lineage>
</organism>
<dbReference type="FunFam" id="1.50.40.10:FF:000003">
    <property type="entry name" value="Putative calcium-binding mitochondrial carrier protein scamc-2"/>
    <property type="match status" value="1"/>
</dbReference>
<dbReference type="Gene3D" id="1.10.238.10">
    <property type="entry name" value="EF-hand"/>
    <property type="match status" value="2"/>
</dbReference>
<keyword evidence="7" id="KW-0999">Mitochondrion inner membrane</keyword>
<keyword evidence="3 13" id="KW-0813">Transport</keyword>
<dbReference type="PRINTS" id="PR00928">
    <property type="entry name" value="GRAVESDC"/>
</dbReference>
<evidence type="ECO:0000256" key="5">
    <source>
        <dbReference type="ARBA" id="ARBA00022723"/>
    </source>
</evidence>
<dbReference type="InterPro" id="IPR023395">
    <property type="entry name" value="MCP_dom_sf"/>
</dbReference>
<evidence type="ECO:0000256" key="13">
    <source>
        <dbReference type="RuleBase" id="RU000488"/>
    </source>
</evidence>
<evidence type="ECO:0000256" key="11">
    <source>
        <dbReference type="ARBA" id="ARBA00023136"/>
    </source>
</evidence>
<feature type="repeat" description="Solcar" evidence="12">
    <location>
        <begin position="256"/>
        <end position="342"/>
    </location>
</feature>
<keyword evidence="8" id="KW-0106">Calcium</keyword>
<dbReference type="InterPro" id="IPR002067">
    <property type="entry name" value="MCP"/>
</dbReference>
<dbReference type="FunFam" id="1.10.238.10:FF:000028">
    <property type="entry name" value="Putative calcium-binding mitochondrial carrier protein scamc-2"/>
    <property type="match status" value="1"/>
</dbReference>
<evidence type="ECO:0000256" key="2">
    <source>
        <dbReference type="ARBA" id="ARBA00006375"/>
    </source>
</evidence>